<feature type="compositionally biased region" description="Basic residues" evidence="1">
    <location>
        <begin position="322"/>
        <end position="338"/>
    </location>
</feature>
<feature type="region of interest" description="Disordered" evidence="1">
    <location>
        <begin position="242"/>
        <end position="264"/>
    </location>
</feature>
<feature type="region of interest" description="Disordered" evidence="1">
    <location>
        <begin position="34"/>
        <end position="93"/>
    </location>
</feature>
<feature type="region of interest" description="Disordered" evidence="1">
    <location>
        <begin position="408"/>
        <end position="445"/>
    </location>
</feature>
<name>A0A835XUI1_9CHLO</name>
<proteinExistence type="predicted"/>
<feature type="region of interest" description="Disordered" evidence="1">
    <location>
        <begin position="681"/>
        <end position="763"/>
    </location>
</feature>
<feature type="region of interest" description="Disordered" evidence="1">
    <location>
        <begin position="107"/>
        <end position="153"/>
    </location>
</feature>
<reference evidence="2" key="1">
    <citation type="journal article" date="2020" name="bioRxiv">
        <title>Comparative genomics of Chlamydomonas.</title>
        <authorList>
            <person name="Craig R.J."/>
            <person name="Hasan A.R."/>
            <person name="Ness R.W."/>
            <person name="Keightley P.D."/>
        </authorList>
    </citation>
    <scope>NUCLEOTIDE SEQUENCE</scope>
    <source>
        <strain evidence="2">CCAP 11/70</strain>
    </source>
</reference>
<dbReference type="Proteomes" id="UP000612055">
    <property type="component" value="Unassembled WGS sequence"/>
</dbReference>
<evidence type="ECO:0000256" key="1">
    <source>
        <dbReference type="SAM" id="MobiDB-lite"/>
    </source>
</evidence>
<feature type="region of interest" description="Disordered" evidence="1">
    <location>
        <begin position="487"/>
        <end position="535"/>
    </location>
</feature>
<gene>
    <name evidence="2" type="ORF">HYH03_011168</name>
</gene>
<feature type="compositionally biased region" description="Low complexity" evidence="1">
    <location>
        <begin position="124"/>
        <end position="136"/>
    </location>
</feature>
<dbReference type="AlphaFoldDB" id="A0A835XUI1"/>
<protein>
    <submittedName>
        <fullName evidence="2">Uncharacterized protein</fullName>
    </submittedName>
</protein>
<feature type="compositionally biased region" description="Low complexity" evidence="1">
    <location>
        <begin position="735"/>
        <end position="747"/>
    </location>
</feature>
<feature type="region of interest" description="Disordered" evidence="1">
    <location>
        <begin position="322"/>
        <end position="378"/>
    </location>
</feature>
<accession>A0A835XUI1</accession>
<feature type="compositionally biased region" description="Pro residues" evidence="1">
    <location>
        <begin position="699"/>
        <end position="709"/>
    </location>
</feature>
<organism evidence="2 3">
    <name type="scientific">Edaphochlamys debaryana</name>
    <dbReference type="NCBI Taxonomy" id="47281"/>
    <lineage>
        <taxon>Eukaryota</taxon>
        <taxon>Viridiplantae</taxon>
        <taxon>Chlorophyta</taxon>
        <taxon>core chlorophytes</taxon>
        <taxon>Chlorophyceae</taxon>
        <taxon>CS clade</taxon>
        <taxon>Chlamydomonadales</taxon>
        <taxon>Chlamydomonadales incertae sedis</taxon>
        <taxon>Edaphochlamys</taxon>
    </lineage>
</organism>
<feature type="compositionally biased region" description="Low complexity" evidence="1">
    <location>
        <begin position="408"/>
        <end position="418"/>
    </location>
</feature>
<feature type="compositionally biased region" description="Low complexity" evidence="1">
    <location>
        <begin position="34"/>
        <end position="55"/>
    </location>
</feature>
<dbReference type="EMBL" id="JAEHOE010000062">
    <property type="protein sequence ID" value="KAG2490366.1"/>
    <property type="molecule type" value="Genomic_DNA"/>
</dbReference>
<comment type="caution">
    <text evidence="2">The sequence shown here is derived from an EMBL/GenBank/DDBJ whole genome shotgun (WGS) entry which is preliminary data.</text>
</comment>
<evidence type="ECO:0000313" key="3">
    <source>
        <dbReference type="Proteomes" id="UP000612055"/>
    </source>
</evidence>
<feature type="compositionally biased region" description="Gly residues" evidence="1">
    <location>
        <begin position="140"/>
        <end position="149"/>
    </location>
</feature>
<feature type="compositionally biased region" description="Pro residues" evidence="1">
    <location>
        <begin position="434"/>
        <end position="445"/>
    </location>
</feature>
<keyword evidence="3" id="KW-1185">Reference proteome</keyword>
<sequence length="921" mass="91293">MRWPQRRQTHHTARALLGRQRTPVGAKLALNAMSSVSGGRSSSLSVSASARSEAAAQRRRTAAGITPTGPSLTGAGGPPIATFASATAGGGRGEAPLQALQAAALAGFPQTTSHSPSPSPSPLLSPGSDPSSAGPHRISGPGGPGGPGAGSYTWGTVECGVSVTIPEDHWDPEHPDSRAGLDSGLVLSEVATGPSASGMGVVGAPAGGASAAATAAAAAGSAWEEETAGDVSSRRWWQLAGSRQSSMRSARSRHTGAGSGAQPHPLRALRVIPTLAKHTHRVSSSSLLAFGVCDSDTEEAADGAAAVPVHHVPHFHHFHRIHHGTHHHASGHVSHGHHPSGWGAHVALGPRLGGGGATTPTRKGRRRQVTSSDDLGLNGFLKSLAGDKAAAPEDASTAAATATAAAADAPAAAPARTAGPPPPSHTNSFASSAHPPPTTAEAPALPPPEAFAAALAARAAASSSGDGESSGELRASWLQRQPPAAAMYESPRAMATSAENSDEGPKSQASSTPGGGAAVRHGSWTEPGAPATFAVPPQPAARLAAQLGPRPKPAAVVAMPGRAGGGVLAAAPFGSTAGGGGLMEFTSAAATIHLAATLPGAAATAAAASTAASTAFAGAAVEAEAEGWRGRVVRVSGVGWGWGPARVGVALKPQAARAAQPVPAAPMHLAPAATAPASLAPARSLPLPPPLPSLRSLPLPSPQPRPSAAPTPHALESPNSPGPSPARSRLLLTSAAPPAAAAAGPAPRRSVGGNRTGPGSIASPTVATMLQHRLSRTCLAPRPASACSLPTVAAMPKSPFVAEPATATSTEGGGAVTPGAARRALAGHSRLALRHAGSGRLRSHAPTEDDSAESLAKLGSEFGGSRCGSEYEKVLQRYDSVARGTGQGEGLDRAGSFGGLVDPAWGQNEEAPLFVLADQED</sequence>
<evidence type="ECO:0000313" key="2">
    <source>
        <dbReference type="EMBL" id="KAG2490366.1"/>
    </source>
</evidence>